<dbReference type="PATRIC" id="fig|363754.4.peg.1390"/>
<dbReference type="PRINTS" id="PR00738">
    <property type="entry name" value="GLHYDRLASE20"/>
</dbReference>
<comment type="similarity">
    <text evidence="2">Belongs to the glycosyl hydrolase 20 family.</text>
</comment>
<evidence type="ECO:0000256" key="6">
    <source>
        <dbReference type="ARBA" id="ARBA00030512"/>
    </source>
</evidence>
<evidence type="ECO:0000259" key="11">
    <source>
        <dbReference type="Pfam" id="PF02838"/>
    </source>
</evidence>
<dbReference type="Pfam" id="PF02838">
    <property type="entry name" value="Glyco_hydro_20b"/>
    <property type="match status" value="1"/>
</dbReference>
<proteinExistence type="inferred from homology"/>
<keyword evidence="13" id="KW-1185">Reference proteome</keyword>
<comment type="caution">
    <text evidence="12">The sequence shown here is derived from an EMBL/GenBank/DDBJ whole genome shotgun (WGS) entry which is preliminary data.</text>
</comment>
<sequence length="766" mass="83366">MSALPATRRRRAASSARPASMRAFAASASAGRCSLPASTTRRPWATPIPSSAMSAPRSSTRRPSARSRSPIPHPAFMPACSSFERYLQEERVHMSTPRSLALRLETTWNPPTDDKEFSYVLRLKNLSSEPLSGFTLCVSGPGRVDPAGIVEGATVTKRLSNFTEFQPPEGFVLAGGETWTITVHALSWPFRHWTDGATSAYLALPDGTAVSLAAEPTRTSSSNAPLKRGAEIYPVPANPPVPLSIIPWPNRVAVSSRRPLPAGFVLKADTPAAAAAAASFTALVEHLFAAEGLVRSEAEGGAGVVLRQVEGLGPEAYRLEFSPEVVTVEASAQTGFVYGLVTIGQIWRGARLHPQAFHFPAAGEIVDEPSMSWRGLHLDVSRQFYGTAEIKKLMAVLAWNKLNRFHWHLSDDESWRVEIDAYPALTEIGAWRGHGLPLPPLLGSSPARTGGYYTKAAVREIVAHAKGLGIEILPEIDMPGHCYAMLQAIPELRDPNEAGSYYSVQGFPDNCINPAREKTYQVIETILSELIELFPFKTIHIGADEVPLGAWSGSPEALARLRELAGDDVAEAHAKRLNVITNTHGADDIHGSGAAVLQAEFLERIQAFLASKGCVTGGWEEAAHGDRIDKAKSYLCSWRNVEVAGELAGRGYEMVVCPGQVYYLDMAMRPDWDEPGGSWAGYSDAEKLYTFDPVGGWTDAQKEKLRGIQACIWSEPMTDRAVFDRLVFPRLSALAETGWTKPSAKSWERFKALAGTMPLLYGLHQF</sequence>
<evidence type="ECO:0000256" key="4">
    <source>
        <dbReference type="ARBA" id="ARBA00022801"/>
    </source>
</evidence>
<feature type="domain" description="Beta-hexosaminidase bacterial type N-terminal" evidence="11">
    <location>
        <begin position="244"/>
        <end position="367"/>
    </location>
</feature>
<feature type="domain" description="Glycoside hydrolase family 20 catalytic" evidence="10">
    <location>
        <begin position="372"/>
        <end position="741"/>
    </location>
</feature>
<dbReference type="InterPro" id="IPR017853">
    <property type="entry name" value="GH"/>
</dbReference>
<dbReference type="EMBL" id="AQHN01000013">
    <property type="protein sequence ID" value="ENN88806.1"/>
    <property type="molecule type" value="Genomic_DNA"/>
</dbReference>
<evidence type="ECO:0000256" key="9">
    <source>
        <dbReference type="SAM" id="MobiDB-lite"/>
    </source>
</evidence>
<evidence type="ECO:0000313" key="13">
    <source>
        <dbReference type="Proteomes" id="UP000012429"/>
    </source>
</evidence>
<dbReference type="InterPro" id="IPR025705">
    <property type="entry name" value="Beta_hexosaminidase_sua/sub"/>
</dbReference>
<dbReference type="Proteomes" id="UP000012429">
    <property type="component" value="Unassembled WGS sequence"/>
</dbReference>
<feature type="active site" description="Proton donor" evidence="8">
    <location>
        <position position="545"/>
    </location>
</feature>
<dbReference type="GO" id="GO:0016020">
    <property type="term" value="C:membrane"/>
    <property type="evidence" value="ECO:0007669"/>
    <property type="project" value="TreeGrafter"/>
</dbReference>
<dbReference type="SUPFAM" id="SSF51445">
    <property type="entry name" value="(Trans)glycosidases"/>
    <property type="match status" value="1"/>
</dbReference>
<keyword evidence="5" id="KW-0326">Glycosidase</keyword>
<dbReference type="PANTHER" id="PTHR22600:SF57">
    <property type="entry name" value="BETA-N-ACETYLHEXOSAMINIDASE"/>
    <property type="match status" value="1"/>
</dbReference>
<evidence type="ECO:0000256" key="2">
    <source>
        <dbReference type="ARBA" id="ARBA00006285"/>
    </source>
</evidence>
<evidence type="ECO:0000259" key="10">
    <source>
        <dbReference type="Pfam" id="PF00728"/>
    </source>
</evidence>
<dbReference type="Gene3D" id="3.30.379.10">
    <property type="entry name" value="Chitobiase/beta-hexosaminidase domain 2-like"/>
    <property type="match status" value="1"/>
</dbReference>
<dbReference type="SUPFAM" id="SSF55545">
    <property type="entry name" value="beta-N-acetylhexosaminidase-like domain"/>
    <property type="match status" value="1"/>
</dbReference>
<dbReference type="STRING" id="363754.RHSP_23734"/>
<dbReference type="InterPro" id="IPR015882">
    <property type="entry name" value="HEX_bac_N"/>
</dbReference>
<gene>
    <name evidence="12" type="ORF">RHSP_23734</name>
</gene>
<dbReference type="AlphaFoldDB" id="N6V6L3"/>
<feature type="compositionally biased region" description="Low complexity" evidence="9">
    <location>
        <begin position="47"/>
        <end position="58"/>
    </location>
</feature>
<evidence type="ECO:0000256" key="8">
    <source>
        <dbReference type="PIRSR" id="PIRSR625705-1"/>
    </source>
</evidence>
<dbReference type="InterPro" id="IPR029018">
    <property type="entry name" value="Hex-like_dom2"/>
</dbReference>
<dbReference type="GO" id="GO:0030203">
    <property type="term" value="P:glycosaminoglycan metabolic process"/>
    <property type="evidence" value="ECO:0007669"/>
    <property type="project" value="TreeGrafter"/>
</dbReference>
<dbReference type="Gene3D" id="3.20.20.80">
    <property type="entry name" value="Glycosidases"/>
    <property type="match status" value="1"/>
</dbReference>
<evidence type="ECO:0000256" key="3">
    <source>
        <dbReference type="ARBA" id="ARBA00012663"/>
    </source>
</evidence>
<accession>N6V6L3</accession>
<feature type="region of interest" description="Disordered" evidence="9">
    <location>
        <begin position="1"/>
        <end position="73"/>
    </location>
</feature>
<dbReference type="CDD" id="cd06563">
    <property type="entry name" value="GH20_chitobiase-like"/>
    <property type="match status" value="1"/>
</dbReference>
<reference evidence="12 13" key="1">
    <citation type="journal article" date="2012" name="BMC Genomics">
        <title>Genomic basis of broad host range and environmental adaptability of Rhizobium tropici CIAT 899 and Rhizobium sp. PRF 81 which are used in inoculants for common bean (Phaseolus vulgaris L.).</title>
        <authorList>
            <person name="Ormeno-Orrillo E."/>
            <person name="Menna P."/>
            <person name="Almeida L.G."/>
            <person name="Ollero F.J."/>
            <person name="Nicolas M.F."/>
            <person name="Pains Rodrigues E."/>
            <person name="Shigueyoshi Nakatani A."/>
            <person name="Silva Batista J.S."/>
            <person name="Oliveira Chueire L.M."/>
            <person name="Souza R.C."/>
            <person name="Ribeiro Vasconcelos A.T."/>
            <person name="Megias M."/>
            <person name="Hungria M."/>
            <person name="Martinez-Romero E."/>
        </authorList>
    </citation>
    <scope>NUCLEOTIDE SEQUENCE [LARGE SCALE GENOMIC DNA]</scope>
    <source>
        <strain evidence="12 13">PRF 81</strain>
    </source>
</reference>
<comment type="catalytic activity">
    <reaction evidence="1">
        <text>Hydrolysis of terminal non-reducing N-acetyl-D-hexosamine residues in N-acetyl-beta-D-hexosaminides.</text>
        <dbReference type="EC" id="3.2.1.52"/>
    </reaction>
</comment>
<dbReference type="GO" id="GO:0005975">
    <property type="term" value="P:carbohydrate metabolic process"/>
    <property type="evidence" value="ECO:0007669"/>
    <property type="project" value="InterPro"/>
</dbReference>
<keyword evidence="4 12" id="KW-0378">Hydrolase</keyword>
<dbReference type="PANTHER" id="PTHR22600">
    <property type="entry name" value="BETA-HEXOSAMINIDASE"/>
    <property type="match status" value="1"/>
</dbReference>
<name>N6V6L3_9HYPH</name>
<dbReference type="InterPro" id="IPR015883">
    <property type="entry name" value="Glyco_hydro_20_cat"/>
</dbReference>
<evidence type="ECO:0000256" key="1">
    <source>
        <dbReference type="ARBA" id="ARBA00001231"/>
    </source>
</evidence>
<dbReference type="EC" id="3.2.1.52" evidence="3"/>
<organism evidence="12 13">
    <name type="scientific">Rhizobium freirei PRF 81</name>
    <dbReference type="NCBI Taxonomy" id="363754"/>
    <lineage>
        <taxon>Bacteria</taxon>
        <taxon>Pseudomonadati</taxon>
        <taxon>Pseudomonadota</taxon>
        <taxon>Alphaproteobacteria</taxon>
        <taxon>Hyphomicrobiales</taxon>
        <taxon>Rhizobiaceae</taxon>
        <taxon>Rhizobium/Agrobacterium group</taxon>
        <taxon>Rhizobium</taxon>
    </lineage>
</organism>
<protein>
    <recommendedName>
        <fullName evidence="3">beta-N-acetylhexosaminidase</fullName>
        <ecNumber evidence="3">3.2.1.52</ecNumber>
    </recommendedName>
    <alternativeName>
        <fullName evidence="6">Beta-N-acetylhexosaminidase</fullName>
    </alternativeName>
    <alternativeName>
        <fullName evidence="7">N-acetyl-beta-glucosaminidase</fullName>
    </alternativeName>
</protein>
<evidence type="ECO:0000256" key="7">
    <source>
        <dbReference type="ARBA" id="ARBA00033000"/>
    </source>
</evidence>
<dbReference type="Pfam" id="PF00728">
    <property type="entry name" value="Glyco_hydro_20"/>
    <property type="match status" value="1"/>
</dbReference>
<dbReference type="GO" id="GO:0004563">
    <property type="term" value="F:beta-N-acetylhexosaminidase activity"/>
    <property type="evidence" value="ECO:0007669"/>
    <property type="project" value="UniProtKB-EC"/>
</dbReference>
<evidence type="ECO:0000256" key="5">
    <source>
        <dbReference type="ARBA" id="ARBA00023295"/>
    </source>
</evidence>
<feature type="compositionally biased region" description="Low complexity" evidence="9">
    <location>
        <begin position="13"/>
        <end position="34"/>
    </location>
</feature>
<evidence type="ECO:0000313" key="12">
    <source>
        <dbReference type="EMBL" id="ENN88806.1"/>
    </source>
</evidence>